<proteinExistence type="predicted"/>
<feature type="compositionally biased region" description="Basic and acidic residues" evidence="1">
    <location>
        <begin position="968"/>
        <end position="987"/>
    </location>
</feature>
<evidence type="ECO:0000313" key="2">
    <source>
        <dbReference type="EMBL" id="CBJ30223.1"/>
    </source>
</evidence>
<dbReference type="AlphaFoldDB" id="D7FNU7"/>
<protein>
    <submittedName>
        <fullName evidence="2">Hypothetical leucine rich repeat protein</fullName>
    </submittedName>
</protein>
<feature type="region of interest" description="Disordered" evidence="1">
    <location>
        <begin position="266"/>
        <end position="316"/>
    </location>
</feature>
<reference evidence="2 3" key="1">
    <citation type="journal article" date="2010" name="Nature">
        <title>The Ectocarpus genome and the independent evolution of multicellularity in brown algae.</title>
        <authorList>
            <person name="Cock J.M."/>
            <person name="Sterck L."/>
            <person name="Rouze P."/>
            <person name="Scornet D."/>
            <person name="Allen A.E."/>
            <person name="Amoutzias G."/>
            <person name="Anthouard V."/>
            <person name="Artiguenave F."/>
            <person name="Aury J.M."/>
            <person name="Badger J.H."/>
            <person name="Beszteri B."/>
            <person name="Billiau K."/>
            <person name="Bonnet E."/>
            <person name="Bothwell J.H."/>
            <person name="Bowler C."/>
            <person name="Boyen C."/>
            <person name="Brownlee C."/>
            <person name="Carrano C.J."/>
            <person name="Charrier B."/>
            <person name="Cho G.Y."/>
            <person name="Coelho S.M."/>
            <person name="Collen J."/>
            <person name="Corre E."/>
            <person name="Da Silva C."/>
            <person name="Delage L."/>
            <person name="Delaroque N."/>
            <person name="Dittami S.M."/>
            <person name="Doulbeau S."/>
            <person name="Elias M."/>
            <person name="Farnham G."/>
            <person name="Gachon C.M."/>
            <person name="Gschloessl B."/>
            <person name="Heesch S."/>
            <person name="Jabbari K."/>
            <person name="Jubin C."/>
            <person name="Kawai H."/>
            <person name="Kimura K."/>
            <person name="Kloareg B."/>
            <person name="Kupper F.C."/>
            <person name="Lang D."/>
            <person name="Le Bail A."/>
            <person name="Leblanc C."/>
            <person name="Lerouge P."/>
            <person name="Lohr M."/>
            <person name="Lopez P.J."/>
            <person name="Martens C."/>
            <person name="Maumus F."/>
            <person name="Michel G."/>
            <person name="Miranda-Saavedra D."/>
            <person name="Morales J."/>
            <person name="Moreau H."/>
            <person name="Motomura T."/>
            <person name="Nagasato C."/>
            <person name="Napoli C.A."/>
            <person name="Nelson D.R."/>
            <person name="Nyvall-Collen P."/>
            <person name="Peters A.F."/>
            <person name="Pommier C."/>
            <person name="Potin P."/>
            <person name="Poulain J."/>
            <person name="Quesneville H."/>
            <person name="Read B."/>
            <person name="Rensing S.A."/>
            <person name="Ritter A."/>
            <person name="Rousvoal S."/>
            <person name="Samanta M."/>
            <person name="Samson G."/>
            <person name="Schroeder D.C."/>
            <person name="Segurens B."/>
            <person name="Strittmatter M."/>
            <person name="Tonon T."/>
            <person name="Tregear J.W."/>
            <person name="Valentin K."/>
            <person name="von Dassow P."/>
            <person name="Yamagishi T."/>
            <person name="Van de Peer Y."/>
            <person name="Wincker P."/>
        </authorList>
    </citation>
    <scope>NUCLEOTIDE SEQUENCE [LARGE SCALE GENOMIC DNA]</scope>
    <source>
        <strain evidence="3">Ec32 / CCAP1310/4</strain>
    </source>
</reference>
<dbReference type="InParanoid" id="D7FNU7"/>
<feature type="region of interest" description="Disordered" evidence="1">
    <location>
        <begin position="412"/>
        <end position="464"/>
    </location>
</feature>
<keyword evidence="3" id="KW-1185">Reference proteome</keyword>
<feature type="compositionally biased region" description="Low complexity" evidence="1">
    <location>
        <begin position="515"/>
        <end position="524"/>
    </location>
</feature>
<feature type="compositionally biased region" description="Basic residues" evidence="1">
    <location>
        <begin position="1227"/>
        <end position="1237"/>
    </location>
</feature>
<sequence length="1275" mass="135907">MTRLVGLDACPSVTSLDVSWNALTELDSACLEECKELWIVDASHNRLESLGGLSRVMALGYLNLSSNFIPLDGLRPLSRAHILELFLGSGRSSKERRRTLCVLPNLWVLDDEFVTAEERRIADDNHQHNGRGWGATSDHLLPTWNQSSPKRDKTRDKNSSTAIASPSSIVVVKDAGRHHPPQKQKESACKSGFVDLETQGHLTQDFYENVVWKIPSRAVILFTRSPACPELVAWQTSPMDQPAYDQMEPLLARAKLSHDDLHPTSVSFGGEVDGDHRRDGLGGGSVVPSRHRSPRTPCFHFDPLPADDDRGDRGGVHATQLADSVDSLPLPDAGFWRASIRRPRSGERVQVLCDTWSVIVTVDPEAFLVTVAPFEGIQTSAYRGEARIDSRDLYYDPRGWWSHVPAIAGNATAGPSRLHRQSRGLSASGLPRGAGSLNEALEEGKGDEPSQILNGRPSGGDREVVVDSSRNYTDLLLPSAAQQLSQPASSAAAPVSKSLSPAVSTEPSTARGLTASSNAAAAPSNPSPAPSVLRSHRCPNNNVVDVFSAEGSWDPVFVVAPPRLVGLQNQTAARRMGGRRARQVAWYRIDGPEVSVAPRPTMPRCSSLRMPFRVGDTPSRHLQQSASTSSVPRLSSKQAPLRLAAVAPSHGGGNSVYARFSQSRGLSVPSINTNSCSMPAAKKLPTAADEAWLELQREMGSLKADNRMLIRDSSQGGGGGGGECINTSTISASSPAMSVVTKSLAENSTVGAQATTDMLAKTLTRTLDSPLSAWKGGNTVSATATVFELTQVGGRPEKDAGECASSPTSVSLTHETTRSTDNWRVDNQQQEVSPPEECSKQVRVAEGDKPDTAASSHRRRRIPDDGNSTAASATTRKWKPNAFRPLEWFPVPGRQVFRVDPNDVNAAPAAEPVGRPVESGTSNTPNVPPEGQGAEGGGGGGGGGDGGGGGGNCGSSERQAVGGEDTVEQDKAGRRGGQAKEKIRIESGKGQPGNGSPSTRSPFPTAAVLNNGLLSPATNRDMGVRPTIWTRSRRARSSRSLHSAGAFRALDRQKPNGLLADALRPKSPDSLGVITSFSTQVRLEIDPHDVRSRGFHRREEEHCRETRQCVEASDVSSGLAVTPGVRPMVSGPTGQRPARTKAVVPHWQHDKRHPARRQPQCQRLTISGWEGAEGAGSTSGDLMRLPTFKPSESPELESSCRNLGAVSDKGGPGAPPSGGILKSSLARGKRGGARVKARPASPHHSDSGLDECFSISSAATSNNNSCCGWRKSDSM</sequence>
<feature type="compositionally biased region" description="Polar residues" evidence="1">
    <location>
        <begin position="805"/>
        <end position="814"/>
    </location>
</feature>
<feature type="compositionally biased region" description="Gly residues" evidence="1">
    <location>
        <begin position="933"/>
        <end position="953"/>
    </location>
</feature>
<dbReference type="PANTHER" id="PTHR46759">
    <property type="entry name" value="LEUCINE-RICH REPEAT-CONTAINING PROTEIN 72"/>
    <property type="match status" value="1"/>
</dbReference>
<dbReference type="SUPFAM" id="SSF52058">
    <property type="entry name" value="L domain-like"/>
    <property type="match status" value="1"/>
</dbReference>
<name>D7FNU7_ECTSI</name>
<feature type="region of interest" description="Disordered" evidence="1">
    <location>
        <begin position="792"/>
        <end position="878"/>
    </location>
</feature>
<feature type="compositionally biased region" description="Low complexity" evidence="1">
    <location>
        <begin position="488"/>
        <end position="504"/>
    </location>
</feature>
<organism evidence="2 3">
    <name type="scientific">Ectocarpus siliculosus</name>
    <name type="common">Brown alga</name>
    <name type="synonym">Conferva siliculosa</name>
    <dbReference type="NCBI Taxonomy" id="2880"/>
    <lineage>
        <taxon>Eukaryota</taxon>
        <taxon>Sar</taxon>
        <taxon>Stramenopiles</taxon>
        <taxon>Ochrophyta</taxon>
        <taxon>PX clade</taxon>
        <taxon>Phaeophyceae</taxon>
        <taxon>Ectocarpales</taxon>
        <taxon>Ectocarpaceae</taxon>
        <taxon>Ectocarpus</taxon>
    </lineage>
</organism>
<dbReference type="STRING" id="2880.D7FNU7"/>
<evidence type="ECO:0000256" key="1">
    <source>
        <dbReference type="SAM" id="MobiDB-lite"/>
    </source>
</evidence>
<feature type="region of interest" description="Disordered" evidence="1">
    <location>
        <begin position="1204"/>
        <end position="1249"/>
    </location>
</feature>
<feature type="region of interest" description="Disordered" evidence="1">
    <location>
        <begin position="125"/>
        <end position="165"/>
    </location>
</feature>
<feature type="compositionally biased region" description="Basic and acidic residues" evidence="1">
    <location>
        <begin position="149"/>
        <end position="158"/>
    </location>
</feature>
<feature type="region of interest" description="Disordered" evidence="1">
    <location>
        <begin position="1114"/>
        <end position="1139"/>
    </location>
</feature>
<feature type="region of interest" description="Disordered" evidence="1">
    <location>
        <begin position="488"/>
        <end position="535"/>
    </location>
</feature>
<dbReference type="OrthoDB" id="199632at2759"/>
<dbReference type="EMBL" id="FN648292">
    <property type="protein sequence ID" value="CBJ30223.1"/>
    <property type="molecule type" value="Genomic_DNA"/>
</dbReference>
<dbReference type="InterPro" id="IPR032675">
    <property type="entry name" value="LRR_dom_sf"/>
</dbReference>
<feature type="compositionally biased region" description="Polar residues" evidence="1">
    <location>
        <begin position="866"/>
        <end position="875"/>
    </location>
</feature>
<gene>
    <name evidence="2" type="ORF">Esi_0180_0037</name>
</gene>
<dbReference type="EMBL" id="FN649751">
    <property type="protein sequence ID" value="CBJ30223.1"/>
    <property type="molecule type" value="Genomic_DNA"/>
</dbReference>
<feature type="region of interest" description="Disordered" evidence="1">
    <location>
        <begin position="898"/>
        <end position="1019"/>
    </location>
</feature>
<dbReference type="Gene3D" id="3.80.10.10">
    <property type="entry name" value="Ribonuclease Inhibitor"/>
    <property type="match status" value="1"/>
</dbReference>
<dbReference type="PANTHER" id="PTHR46759:SF2">
    <property type="match status" value="1"/>
</dbReference>
<evidence type="ECO:0000313" key="3">
    <source>
        <dbReference type="Proteomes" id="UP000002630"/>
    </source>
</evidence>
<dbReference type="InterPro" id="IPR042655">
    <property type="entry name" value="LRC72"/>
</dbReference>
<feature type="compositionally biased region" description="Basic and acidic residues" evidence="1">
    <location>
        <begin position="837"/>
        <end position="851"/>
    </location>
</feature>
<accession>D7FNU7</accession>
<dbReference type="Proteomes" id="UP000002630">
    <property type="component" value="Linkage Group LG26"/>
</dbReference>
<feature type="compositionally biased region" description="Basic and acidic residues" evidence="1">
    <location>
        <begin position="815"/>
        <end position="824"/>
    </location>
</feature>